<dbReference type="InterPro" id="IPR009081">
    <property type="entry name" value="PP-bd_ACP"/>
</dbReference>
<proteinExistence type="predicted"/>
<dbReference type="SUPFAM" id="SSF47336">
    <property type="entry name" value="ACP-like"/>
    <property type="match status" value="1"/>
</dbReference>
<dbReference type="PANTHER" id="PTHR43775">
    <property type="entry name" value="FATTY ACID SYNTHASE"/>
    <property type="match status" value="1"/>
</dbReference>
<keyword evidence="1" id="KW-0596">Phosphopantetheine</keyword>
<evidence type="ECO:0000259" key="5">
    <source>
        <dbReference type="PROSITE" id="PS52019"/>
    </source>
</evidence>
<dbReference type="Gene3D" id="3.10.129.110">
    <property type="entry name" value="Polyketide synthase dehydratase"/>
    <property type="match status" value="1"/>
</dbReference>
<dbReference type="RefSeq" id="WP_203151579.1">
    <property type="nucleotide sequence ID" value="NZ_JAEVHL010000261.1"/>
</dbReference>
<dbReference type="InterPro" id="IPR020806">
    <property type="entry name" value="PKS_PP-bd"/>
</dbReference>
<dbReference type="PROSITE" id="PS50075">
    <property type="entry name" value="CARRIER"/>
    <property type="match status" value="1"/>
</dbReference>
<feature type="active site" description="Proton donor; for dehydratase activity" evidence="3">
    <location>
        <position position="205"/>
    </location>
</feature>
<feature type="region of interest" description="C-terminal hotdog fold" evidence="3">
    <location>
        <begin position="144"/>
        <end position="292"/>
    </location>
</feature>
<dbReference type="SMART" id="SM00823">
    <property type="entry name" value="PKS_PP"/>
    <property type="match status" value="1"/>
</dbReference>
<keyword evidence="2" id="KW-0597">Phosphoprotein</keyword>
<feature type="non-terminal residue" evidence="6">
    <location>
        <position position="406"/>
    </location>
</feature>
<dbReference type="InterPro" id="IPR049552">
    <property type="entry name" value="PKS_DH_N"/>
</dbReference>
<evidence type="ECO:0000256" key="1">
    <source>
        <dbReference type="ARBA" id="ARBA00022450"/>
    </source>
</evidence>
<organism evidence="6 7">
    <name type="scientific">Micromonospora tarensis</name>
    <dbReference type="NCBI Taxonomy" id="2806100"/>
    <lineage>
        <taxon>Bacteria</taxon>
        <taxon>Bacillati</taxon>
        <taxon>Actinomycetota</taxon>
        <taxon>Actinomycetes</taxon>
        <taxon>Micromonosporales</taxon>
        <taxon>Micromonosporaceae</taxon>
        <taxon>Micromonospora</taxon>
    </lineage>
</organism>
<dbReference type="PROSITE" id="PS52019">
    <property type="entry name" value="PKS_MFAS_DH"/>
    <property type="match status" value="1"/>
</dbReference>
<evidence type="ECO:0000256" key="2">
    <source>
        <dbReference type="ARBA" id="ARBA00022553"/>
    </source>
</evidence>
<dbReference type="Proteomes" id="UP000622245">
    <property type="component" value="Unassembled WGS sequence"/>
</dbReference>
<gene>
    <name evidence="6" type="ORF">JM949_30560</name>
</gene>
<keyword evidence="7" id="KW-1185">Reference proteome</keyword>
<evidence type="ECO:0000256" key="3">
    <source>
        <dbReference type="PROSITE-ProRule" id="PRU01363"/>
    </source>
</evidence>
<feature type="domain" description="Carrier" evidence="4">
    <location>
        <begin position="326"/>
        <end position="400"/>
    </location>
</feature>
<dbReference type="Gene3D" id="1.10.1200.10">
    <property type="entry name" value="ACP-like"/>
    <property type="match status" value="1"/>
</dbReference>
<feature type="region of interest" description="N-terminal hotdog fold" evidence="3">
    <location>
        <begin position="11"/>
        <end position="130"/>
    </location>
</feature>
<dbReference type="InterPro" id="IPR036736">
    <property type="entry name" value="ACP-like_sf"/>
</dbReference>
<sequence>MTTDIRAVLAEFRAGRLSRDEVRALLESTPATVVRSFRYDEPYLRAHQVFGRQVLLGVTHCALAVELTRAGDTSRHLRGLTFHEPVVLDPGEATEVTVAVAERDGRRVVESRYRAAAASRLSVTAELRDGDRLAELPTLDLDGLRTGHSRDGGQLAANPLLAREPALRCVEQVWVGDGESLGRLRLTADARAALSGLAVHPVLLDGGFVTGAAAVDEAILLPPGTPGMWIPVAIAAVHGSGPLPEVCYCRARVRRADAHALTMDLVLADESGRPLLAVDGFTFRHVRDTQLFTAAAPEGLAVPVAAPEGLAVPVAAPEGPADDLLGRVEAYLAGLVAGHLDVEPTTLDRAANFMELGVQSGELIDLTRRIEDDLGVELYPTLFFEQQCLAELSAYFVAEHASVVGE</sequence>
<evidence type="ECO:0000313" key="6">
    <source>
        <dbReference type="EMBL" id="MBM0279278.1"/>
    </source>
</evidence>
<dbReference type="PANTHER" id="PTHR43775:SF37">
    <property type="entry name" value="SI:DKEY-61P9.11"/>
    <property type="match status" value="1"/>
</dbReference>
<feature type="domain" description="PKS/mFAS DH" evidence="5">
    <location>
        <begin position="11"/>
        <end position="292"/>
    </location>
</feature>
<dbReference type="Pfam" id="PF21089">
    <property type="entry name" value="PKS_DH_N"/>
    <property type="match status" value="1"/>
</dbReference>
<dbReference type="InterPro" id="IPR042104">
    <property type="entry name" value="PKS_dehydratase_sf"/>
</dbReference>
<name>A0ABS1YPA1_9ACTN</name>
<dbReference type="InterPro" id="IPR050091">
    <property type="entry name" value="PKS_NRPS_Biosynth_Enz"/>
</dbReference>
<dbReference type="Pfam" id="PF14765">
    <property type="entry name" value="PS-DH"/>
    <property type="match status" value="1"/>
</dbReference>
<evidence type="ECO:0000259" key="4">
    <source>
        <dbReference type="PROSITE" id="PS50075"/>
    </source>
</evidence>
<dbReference type="InterPro" id="IPR049900">
    <property type="entry name" value="PKS_mFAS_DH"/>
</dbReference>
<evidence type="ECO:0000313" key="7">
    <source>
        <dbReference type="Proteomes" id="UP000622245"/>
    </source>
</evidence>
<dbReference type="Pfam" id="PF00550">
    <property type="entry name" value="PP-binding"/>
    <property type="match status" value="1"/>
</dbReference>
<reference evidence="6 7" key="1">
    <citation type="submission" date="2021-01" db="EMBL/GenBank/DDBJ databases">
        <title>Draft genome sequence of Micromonospora sp. strain STR1s_6.</title>
        <authorList>
            <person name="Karlyshev A."/>
            <person name="Jawad R."/>
        </authorList>
    </citation>
    <scope>NUCLEOTIDE SEQUENCE [LARGE SCALE GENOMIC DNA]</scope>
    <source>
        <strain evidence="6 7">STR1S-6</strain>
    </source>
</reference>
<accession>A0ABS1YPA1</accession>
<dbReference type="InterPro" id="IPR049551">
    <property type="entry name" value="PKS_DH_C"/>
</dbReference>
<feature type="active site" description="Proton acceptor; for dehydratase activity" evidence="3">
    <location>
        <position position="47"/>
    </location>
</feature>
<comment type="caution">
    <text evidence="6">The sequence shown here is derived from an EMBL/GenBank/DDBJ whole genome shotgun (WGS) entry which is preliminary data.</text>
</comment>
<protein>
    <submittedName>
        <fullName evidence="6">Polyketide synthase dehydratase domain-containing protein</fullName>
    </submittedName>
</protein>
<dbReference type="EMBL" id="JAEVHL010000261">
    <property type="protein sequence ID" value="MBM0279278.1"/>
    <property type="molecule type" value="Genomic_DNA"/>
</dbReference>